<evidence type="ECO:0000256" key="3">
    <source>
        <dbReference type="ARBA" id="ARBA00022692"/>
    </source>
</evidence>
<keyword evidence="2" id="KW-0813">Transport</keyword>
<evidence type="ECO:0000256" key="2">
    <source>
        <dbReference type="ARBA" id="ARBA00022448"/>
    </source>
</evidence>
<evidence type="ECO:0000313" key="8">
    <source>
        <dbReference type="EMBL" id="KAB5590742.1"/>
    </source>
</evidence>
<evidence type="ECO:0000256" key="4">
    <source>
        <dbReference type="ARBA" id="ARBA00022989"/>
    </source>
</evidence>
<comment type="caution">
    <text evidence="8">The sequence shown here is derived from an EMBL/GenBank/DDBJ whole genome shotgun (WGS) entry which is preliminary data.</text>
</comment>
<evidence type="ECO:0000256" key="6">
    <source>
        <dbReference type="ARBA" id="ARBA00023136"/>
    </source>
</evidence>
<organism evidence="8 9">
    <name type="scientific">Ceratobasidium theobromae</name>
    <dbReference type="NCBI Taxonomy" id="1582974"/>
    <lineage>
        <taxon>Eukaryota</taxon>
        <taxon>Fungi</taxon>
        <taxon>Dikarya</taxon>
        <taxon>Basidiomycota</taxon>
        <taxon>Agaricomycotina</taxon>
        <taxon>Agaricomycetes</taxon>
        <taxon>Cantharellales</taxon>
        <taxon>Ceratobasidiaceae</taxon>
        <taxon>Ceratobasidium</taxon>
    </lineage>
</organism>
<dbReference type="InterPro" id="IPR044669">
    <property type="entry name" value="YneE/VCCN1/2-like"/>
</dbReference>
<sequence length="114" mass="12615">MPSALRSVVKVIRGETDLERHRRRMRIDGSVTLRILGPVLTVTLFATFVATMVQVYGHNWKLTNNVVPMLSVVVGLILVFRNGDLEHPMIATTRGAKIMARLCPTYATSHVSSG</sequence>
<gene>
    <name evidence="8" type="ORF">CTheo_5833</name>
</gene>
<proteinExistence type="predicted"/>
<evidence type="ECO:0000313" key="9">
    <source>
        <dbReference type="Proteomes" id="UP000383932"/>
    </source>
</evidence>
<feature type="transmembrane region" description="Helical" evidence="7">
    <location>
        <begin position="62"/>
        <end position="80"/>
    </location>
</feature>
<feature type="transmembrane region" description="Helical" evidence="7">
    <location>
        <begin position="31"/>
        <end position="56"/>
    </location>
</feature>
<keyword evidence="6 7" id="KW-0472">Membrane</keyword>
<evidence type="ECO:0000256" key="7">
    <source>
        <dbReference type="SAM" id="Phobius"/>
    </source>
</evidence>
<name>A0A5N5QG56_9AGAM</name>
<keyword evidence="9" id="KW-1185">Reference proteome</keyword>
<dbReference type="OrthoDB" id="1368at2759"/>
<evidence type="ECO:0000256" key="1">
    <source>
        <dbReference type="ARBA" id="ARBA00004141"/>
    </source>
</evidence>
<protein>
    <submittedName>
        <fullName evidence="8">Bestrophin protein</fullName>
    </submittedName>
</protein>
<accession>A0A5N5QG56</accession>
<keyword evidence="4 7" id="KW-1133">Transmembrane helix</keyword>
<keyword evidence="5" id="KW-0406">Ion transport</keyword>
<evidence type="ECO:0000256" key="5">
    <source>
        <dbReference type="ARBA" id="ARBA00023065"/>
    </source>
</evidence>
<dbReference type="GO" id="GO:0016020">
    <property type="term" value="C:membrane"/>
    <property type="evidence" value="ECO:0007669"/>
    <property type="project" value="UniProtKB-SubCell"/>
</dbReference>
<comment type="subcellular location">
    <subcellularLocation>
        <location evidence="1">Membrane</location>
        <topology evidence="1">Multi-pass membrane protein</topology>
    </subcellularLocation>
</comment>
<dbReference type="AlphaFoldDB" id="A0A5N5QG56"/>
<keyword evidence="3 7" id="KW-0812">Transmembrane</keyword>
<dbReference type="Proteomes" id="UP000383932">
    <property type="component" value="Unassembled WGS sequence"/>
</dbReference>
<reference evidence="8 9" key="1">
    <citation type="journal article" date="2019" name="Fungal Biol. Biotechnol.">
        <title>Draft genome sequence of fastidious pathogen Ceratobasidium theobromae, which causes vascular-streak dieback in Theobroma cacao.</title>
        <authorList>
            <person name="Ali S.S."/>
            <person name="Asman A."/>
            <person name="Shao J."/>
            <person name="Firmansyah A.P."/>
            <person name="Susilo A.W."/>
            <person name="Rosmana A."/>
            <person name="McMahon P."/>
            <person name="Junaid M."/>
            <person name="Guest D."/>
            <person name="Kheng T.Y."/>
            <person name="Meinhardt L.W."/>
            <person name="Bailey B.A."/>
        </authorList>
    </citation>
    <scope>NUCLEOTIDE SEQUENCE [LARGE SCALE GENOMIC DNA]</scope>
    <source>
        <strain evidence="8 9">CT2</strain>
    </source>
</reference>
<dbReference type="EMBL" id="SSOP01000148">
    <property type="protein sequence ID" value="KAB5590742.1"/>
    <property type="molecule type" value="Genomic_DNA"/>
</dbReference>
<dbReference type="GO" id="GO:0005254">
    <property type="term" value="F:chloride channel activity"/>
    <property type="evidence" value="ECO:0007669"/>
    <property type="project" value="InterPro"/>
</dbReference>
<dbReference type="Pfam" id="PF25539">
    <property type="entry name" value="Bestrophin_2"/>
    <property type="match status" value="1"/>
</dbReference>